<feature type="transmembrane region" description="Helical" evidence="7">
    <location>
        <begin position="39"/>
        <end position="61"/>
    </location>
</feature>
<evidence type="ECO:0000256" key="3">
    <source>
        <dbReference type="ARBA" id="ARBA00022692"/>
    </source>
</evidence>
<dbReference type="GO" id="GO:0015171">
    <property type="term" value="F:amino acid transmembrane transporter activity"/>
    <property type="evidence" value="ECO:0007669"/>
    <property type="project" value="TreeGrafter"/>
</dbReference>
<feature type="transmembrane region" description="Helical" evidence="7">
    <location>
        <begin position="67"/>
        <end position="89"/>
    </location>
</feature>
<feature type="transmembrane region" description="Helical" evidence="7">
    <location>
        <begin position="195"/>
        <end position="212"/>
    </location>
</feature>
<feature type="transmembrane region" description="Helical" evidence="7">
    <location>
        <begin position="166"/>
        <end position="183"/>
    </location>
</feature>
<reference evidence="9" key="1">
    <citation type="journal article" date="2020" name="bioRxiv">
        <title>Comparative genomics of Chlamydomonas.</title>
        <authorList>
            <person name="Craig R.J."/>
            <person name="Hasan A.R."/>
            <person name="Ness R.W."/>
            <person name="Keightley P.D."/>
        </authorList>
    </citation>
    <scope>NUCLEOTIDE SEQUENCE</scope>
    <source>
        <strain evidence="9">SAG 7.73</strain>
    </source>
</reference>
<comment type="similarity">
    <text evidence="2">Belongs to the amino acid-polyamine-organocation (APC) superfamily. Cationic amino acid transporter (CAT) (TC 2.A.3.3) family.</text>
</comment>
<dbReference type="Pfam" id="PF13906">
    <property type="entry name" value="AA_permease_C"/>
    <property type="match status" value="1"/>
</dbReference>
<evidence type="ECO:0000256" key="4">
    <source>
        <dbReference type="ARBA" id="ARBA00022989"/>
    </source>
</evidence>
<evidence type="ECO:0000259" key="8">
    <source>
        <dbReference type="Pfam" id="PF13906"/>
    </source>
</evidence>
<dbReference type="InterPro" id="IPR002293">
    <property type="entry name" value="AA/rel_permease1"/>
</dbReference>
<dbReference type="Pfam" id="PF13520">
    <property type="entry name" value="AA_permease_2"/>
    <property type="match status" value="1"/>
</dbReference>
<feature type="transmembrane region" description="Helical" evidence="7">
    <location>
        <begin position="384"/>
        <end position="405"/>
    </location>
</feature>
<dbReference type="GO" id="GO:0005886">
    <property type="term" value="C:plasma membrane"/>
    <property type="evidence" value="ECO:0007669"/>
    <property type="project" value="TreeGrafter"/>
</dbReference>
<evidence type="ECO:0000256" key="7">
    <source>
        <dbReference type="SAM" id="Phobius"/>
    </source>
</evidence>
<dbReference type="OrthoDB" id="512288at2759"/>
<dbReference type="PANTHER" id="PTHR43243">
    <property type="entry name" value="INNER MEMBRANE TRANSPORTER YGJI-RELATED"/>
    <property type="match status" value="1"/>
</dbReference>
<evidence type="ECO:0000256" key="5">
    <source>
        <dbReference type="ARBA" id="ARBA00023136"/>
    </source>
</evidence>
<feature type="transmembrane region" description="Helical" evidence="7">
    <location>
        <begin position="522"/>
        <end position="541"/>
    </location>
</feature>
<evidence type="ECO:0000313" key="9">
    <source>
        <dbReference type="EMBL" id="KAG2440786.1"/>
    </source>
</evidence>
<dbReference type="Gene3D" id="1.20.1740.10">
    <property type="entry name" value="Amino acid/polyamine transporter I"/>
    <property type="match status" value="1"/>
</dbReference>
<protein>
    <recommendedName>
        <fullName evidence="8">Cationic amino acid transporter C-terminal domain-containing protein</fullName>
    </recommendedName>
</protein>
<evidence type="ECO:0000256" key="1">
    <source>
        <dbReference type="ARBA" id="ARBA00004141"/>
    </source>
</evidence>
<feature type="transmembrane region" description="Helical" evidence="7">
    <location>
        <begin position="425"/>
        <end position="449"/>
    </location>
</feature>
<keyword evidence="5 7" id="KW-0472">Membrane</keyword>
<keyword evidence="4 7" id="KW-1133">Transmembrane helix</keyword>
<dbReference type="InterPro" id="IPR029485">
    <property type="entry name" value="CAT_C"/>
</dbReference>
<feature type="transmembrane region" description="Helical" evidence="7">
    <location>
        <begin position="461"/>
        <end position="481"/>
    </location>
</feature>
<feature type="transmembrane region" description="Helical" evidence="7">
    <location>
        <begin position="311"/>
        <end position="339"/>
    </location>
</feature>
<feature type="transmembrane region" description="Helical" evidence="7">
    <location>
        <begin position="360"/>
        <end position="378"/>
    </location>
</feature>
<dbReference type="AlphaFoldDB" id="A0A835W940"/>
<feature type="transmembrane region" description="Helical" evidence="7">
    <location>
        <begin position="232"/>
        <end position="253"/>
    </location>
</feature>
<evidence type="ECO:0000313" key="10">
    <source>
        <dbReference type="Proteomes" id="UP000650467"/>
    </source>
</evidence>
<comment type="subcellular location">
    <subcellularLocation>
        <location evidence="1">Membrane</location>
        <topology evidence="1">Multi-pass membrane protein</topology>
    </subcellularLocation>
</comment>
<comment type="caution">
    <text evidence="9">The sequence shown here is derived from an EMBL/GenBank/DDBJ whole genome shotgun (WGS) entry which is preliminary data.</text>
</comment>
<feature type="transmembrane region" description="Helical" evidence="7">
    <location>
        <begin position="493"/>
        <end position="510"/>
    </location>
</feature>
<evidence type="ECO:0000256" key="2">
    <source>
        <dbReference type="ARBA" id="ARBA00008572"/>
    </source>
</evidence>
<feature type="domain" description="Cationic amino acid transporter C-terminal" evidence="8">
    <location>
        <begin position="491"/>
        <end position="539"/>
    </location>
</feature>
<proteinExistence type="inferred from homology"/>
<dbReference type="Proteomes" id="UP000650467">
    <property type="component" value="Unassembled WGS sequence"/>
</dbReference>
<accession>A0A835W940</accession>
<organism evidence="9 10">
    <name type="scientific">Chlamydomonas incerta</name>
    <dbReference type="NCBI Taxonomy" id="51695"/>
    <lineage>
        <taxon>Eukaryota</taxon>
        <taxon>Viridiplantae</taxon>
        <taxon>Chlorophyta</taxon>
        <taxon>core chlorophytes</taxon>
        <taxon>Chlorophyceae</taxon>
        <taxon>CS clade</taxon>
        <taxon>Chlamydomonadales</taxon>
        <taxon>Chlamydomonadaceae</taxon>
        <taxon>Chlamydomonas</taxon>
    </lineage>
</organism>
<feature type="region of interest" description="Disordered" evidence="6">
    <location>
        <begin position="581"/>
        <end position="611"/>
    </location>
</feature>
<dbReference type="PANTHER" id="PTHR43243:SF41">
    <property type="entry name" value="CATIONIC AMINO ACID TRANSPORTER 7, CHLOROPLASTIC"/>
    <property type="match status" value="1"/>
</dbReference>
<keyword evidence="3 7" id="KW-0812">Transmembrane</keyword>
<feature type="transmembrane region" description="Helical" evidence="7">
    <location>
        <begin position="101"/>
        <end position="123"/>
    </location>
</feature>
<evidence type="ECO:0000256" key="6">
    <source>
        <dbReference type="SAM" id="MobiDB-lite"/>
    </source>
</evidence>
<sequence length="611" mass="65985">MAKQYPSIVQQRTFKLKTAAEMERDAAQRGTLKRTLGPFGLTMVGVGFMLGAGIFMAPGTIAVDMTGPAVCISYLIAALSAFLSCFCYAEFACDMPLAGAAYNYIAASLGEFFAWVVTSNLIFEYILADAAVIRGFAPYFATLIGKDPDFFVYTVVSGNKTYVMDWWAFGITLAMTAFVSIGAKESTTANTIITIVHLVVMAFIIIAGFTQADSANFEPFFPNNEPGAWKQVFNGAAIAFFSFIGFDAVATAAEEVKKPSKHMPWGILGSMSIVTVIYFLMCVVLCLMVPRDMINPDATFSAAFVYVGLPWASHIVALGALLGILTGILIGIYAPARILTGCCREGMLPPVLAWIGPKQTPWVATWVIGICVAVIALLTDFAELANMVSIGTFVVFWFVAVALLWRRMHLPGGVTSPGRWANQLLHLFAMIGFSLGFVLVWCLPVYNIVDGVEGKWYNDQWKWLVAMAVCCLAVPVSMCFFCRSAYLPVGFKVPLYPFVPCGSIFVNTFLLGQLDELSYRRFGWWTLAVVIVYLVYGIFAAQAQDNRRIAADESVETGISGDLDGKAAALELELPKAASRAESTSSASAAEASSKPAAAPKAEAGADATRA</sequence>
<feature type="transmembrane region" description="Helical" evidence="7">
    <location>
        <begin position="265"/>
        <end position="291"/>
    </location>
</feature>
<name>A0A835W940_CHLIN</name>
<dbReference type="EMBL" id="JAEHOC010000006">
    <property type="protein sequence ID" value="KAG2440786.1"/>
    <property type="molecule type" value="Genomic_DNA"/>
</dbReference>
<keyword evidence="10" id="KW-1185">Reference proteome</keyword>
<gene>
    <name evidence="9" type="ORF">HXX76_003642</name>
</gene>